<evidence type="ECO:0000259" key="6">
    <source>
        <dbReference type="PROSITE" id="PS50262"/>
    </source>
</evidence>
<dbReference type="PRINTS" id="PR00237">
    <property type="entry name" value="GPCRRHODOPSN"/>
</dbReference>
<evidence type="ECO:0000256" key="5">
    <source>
        <dbReference type="SAM" id="MobiDB-lite"/>
    </source>
</evidence>
<feature type="region of interest" description="Disordered" evidence="5">
    <location>
        <begin position="192"/>
        <end position="238"/>
    </location>
</feature>
<feature type="region of interest" description="Disordered" evidence="5">
    <location>
        <begin position="25"/>
        <end position="46"/>
    </location>
</feature>
<feature type="compositionally biased region" description="Polar residues" evidence="5">
    <location>
        <begin position="214"/>
        <end position="238"/>
    </location>
</feature>
<dbReference type="Proteomes" id="UP000824782">
    <property type="component" value="Unassembled WGS sequence"/>
</dbReference>
<dbReference type="InterPro" id="IPR000276">
    <property type="entry name" value="GPCR_Rhodpsn"/>
</dbReference>
<proteinExistence type="predicted"/>
<keyword evidence="8" id="KW-1185">Reference proteome</keyword>
<dbReference type="PANTHER" id="PTHR46752">
    <property type="entry name" value="G-PROTEIN COUPLED RECEPTOR 39"/>
    <property type="match status" value="1"/>
</dbReference>
<organism evidence="7 8">
    <name type="scientific">Engystomops pustulosus</name>
    <name type="common">Tungara frog</name>
    <name type="synonym">Physalaemus pustulosus</name>
    <dbReference type="NCBI Taxonomy" id="76066"/>
    <lineage>
        <taxon>Eukaryota</taxon>
        <taxon>Metazoa</taxon>
        <taxon>Chordata</taxon>
        <taxon>Craniata</taxon>
        <taxon>Vertebrata</taxon>
        <taxon>Euteleostomi</taxon>
        <taxon>Amphibia</taxon>
        <taxon>Batrachia</taxon>
        <taxon>Anura</taxon>
        <taxon>Neobatrachia</taxon>
        <taxon>Hyloidea</taxon>
        <taxon>Leptodactylidae</taxon>
        <taxon>Leiuperinae</taxon>
        <taxon>Engystomops</taxon>
    </lineage>
</organism>
<dbReference type="AlphaFoldDB" id="A0AAV6YLV1"/>
<dbReference type="EMBL" id="WNYA01083435">
    <property type="protein sequence ID" value="KAG8534968.1"/>
    <property type="molecule type" value="Genomic_DNA"/>
</dbReference>
<feature type="compositionally biased region" description="Basic residues" evidence="5">
    <location>
        <begin position="34"/>
        <end position="46"/>
    </location>
</feature>
<dbReference type="GO" id="GO:0004930">
    <property type="term" value="F:G protein-coupled receptor activity"/>
    <property type="evidence" value="ECO:0007669"/>
    <property type="project" value="InterPro"/>
</dbReference>
<dbReference type="PROSITE" id="PS50262">
    <property type="entry name" value="G_PROTEIN_RECEP_F1_2"/>
    <property type="match status" value="1"/>
</dbReference>
<comment type="subcellular location">
    <subcellularLocation>
        <location evidence="1">Membrane</location>
    </subcellularLocation>
</comment>
<keyword evidence="4" id="KW-0472">Membrane</keyword>
<dbReference type="PANTHER" id="PTHR46752:SF1">
    <property type="entry name" value="G-PROTEIN COUPLED RECEPTOR 39"/>
    <property type="match status" value="1"/>
</dbReference>
<protein>
    <recommendedName>
        <fullName evidence="6">G-protein coupled receptors family 1 profile domain-containing protein</fullName>
    </recommendedName>
</protein>
<feature type="domain" description="G-protein coupled receptors family 1 profile" evidence="6">
    <location>
        <begin position="82"/>
        <end position="139"/>
    </location>
</feature>
<evidence type="ECO:0000256" key="2">
    <source>
        <dbReference type="ARBA" id="ARBA00022692"/>
    </source>
</evidence>
<keyword evidence="2" id="KW-0812">Transmembrane</keyword>
<evidence type="ECO:0000256" key="1">
    <source>
        <dbReference type="ARBA" id="ARBA00004370"/>
    </source>
</evidence>
<keyword evidence="3" id="KW-1133">Transmembrane helix</keyword>
<feature type="compositionally biased region" description="Polar residues" evidence="5">
    <location>
        <begin position="192"/>
        <end position="205"/>
    </location>
</feature>
<evidence type="ECO:0000313" key="7">
    <source>
        <dbReference type="EMBL" id="KAG8534968.1"/>
    </source>
</evidence>
<dbReference type="InterPro" id="IPR052676">
    <property type="entry name" value="Zinc-sensing_GPCR"/>
</dbReference>
<dbReference type="InterPro" id="IPR017452">
    <property type="entry name" value="GPCR_Rhodpsn_7TM"/>
</dbReference>
<evidence type="ECO:0000313" key="8">
    <source>
        <dbReference type="Proteomes" id="UP000824782"/>
    </source>
</evidence>
<accession>A0AAV6YLV1</accession>
<dbReference type="GO" id="GO:0016020">
    <property type="term" value="C:membrane"/>
    <property type="evidence" value="ECO:0007669"/>
    <property type="project" value="UniProtKB-SubCell"/>
</dbReference>
<reference evidence="7" key="1">
    <citation type="thesis" date="2020" institute="ProQuest LLC" country="789 East Eisenhower Parkway, Ann Arbor, MI, USA">
        <title>Comparative Genomics and Chromosome Evolution.</title>
        <authorList>
            <person name="Mudd A.B."/>
        </authorList>
    </citation>
    <scope>NUCLEOTIDE SEQUENCE</scope>
    <source>
        <strain evidence="7">237g6f4</strain>
        <tissue evidence="7">Blood</tissue>
    </source>
</reference>
<evidence type="ECO:0000256" key="4">
    <source>
        <dbReference type="ARBA" id="ARBA00023136"/>
    </source>
</evidence>
<evidence type="ECO:0000256" key="3">
    <source>
        <dbReference type="ARBA" id="ARBA00022989"/>
    </source>
</evidence>
<dbReference type="Gene3D" id="1.20.1070.10">
    <property type="entry name" value="Rhodopsin 7-helix transmembrane proteins"/>
    <property type="match status" value="1"/>
</dbReference>
<name>A0AAV6YLV1_ENGPU</name>
<dbReference type="SUPFAM" id="SSF81321">
    <property type="entry name" value="Family A G protein-coupled receptor-like"/>
    <property type="match status" value="1"/>
</dbReference>
<gene>
    <name evidence="7" type="ORF">GDO81_029807</name>
</gene>
<sequence>MDTPFISDTSPWIYVRNNQCENCGSGAPAPPPLHRTKRRSRALRINKHHSESIKATSSGLSTRGPEPHHNSVTCLCLVSPGLIVLTLAVCWMPNQALRIMAASVPKQEWTVHYFRAYMSLLPVADTFFYLSSVVNPLLYNISSKQFRDVFLQVLRCHLTLEHVNVEKLRRAHQNSAARSTAYKRPLISMKRNSTANRQSSFQTFRDSSDPVPMASQQSDMKVTVQVTSGRNGVSESEI</sequence>
<comment type="caution">
    <text evidence="7">The sequence shown here is derived from an EMBL/GenBank/DDBJ whole genome shotgun (WGS) entry which is preliminary data.</text>
</comment>